<name>A0ABV7VXR0_9GAMM</name>
<evidence type="ECO:0000313" key="3">
    <source>
        <dbReference type="Proteomes" id="UP001595722"/>
    </source>
</evidence>
<keyword evidence="1" id="KW-1133">Transmembrane helix</keyword>
<protein>
    <submittedName>
        <fullName evidence="2">DUF2802 domain-containing protein</fullName>
    </submittedName>
</protein>
<dbReference type="RefSeq" id="WP_376867954.1">
    <property type="nucleotide sequence ID" value="NZ_JBHRYB010000015.1"/>
</dbReference>
<keyword evidence="1" id="KW-0472">Membrane</keyword>
<organism evidence="2 3">
    <name type="scientific">Bacterioplanoides pacificum</name>
    <dbReference type="NCBI Taxonomy" id="1171596"/>
    <lineage>
        <taxon>Bacteria</taxon>
        <taxon>Pseudomonadati</taxon>
        <taxon>Pseudomonadota</taxon>
        <taxon>Gammaproteobacteria</taxon>
        <taxon>Oceanospirillales</taxon>
        <taxon>Oceanospirillaceae</taxon>
        <taxon>Bacterioplanoides</taxon>
    </lineage>
</organism>
<comment type="caution">
    <text evidence="2">The sequence shown here is derived from an EMBL/GenBank/DDBJ whole genome shotgun (WGS) entry which is preliminary data.</text>
</comment>
<gene>
    <name evidence="2" type="ORF">ACFOMG_15490</name>
</gene>
<keyword evidence="3" id="KW-1185">Reference proteome</keyword>
<dbReference type="InterPro" id="IPR021244">
    <property type="entry name" value="DUF2802"/>
</dbReference>
<evidence type="ECO:0000256" key="1">
    <source>
        <dbReference type="SAM" id="Phobius"/>
    </source>
</evidence>
<sequence>MASLTLVHWLLIGNFSMLLLVGAFLWSLKRQQLQEQLRVSQTLQALEEANQAVSRSAIGMGRRLKQVEARFHKVEKKAISPQADDETFAQAARLVGLGATAAELVDSCGMARGEAELLVSLKRQ</sequence>
<evidence type="ECO:0000313" key="2">
    <source>
        <dbReference type="EMBL" id="MFC3681507.1"/>
    </source>
</evidence>
<dbReference type="Proteomes" id="UP001595722">
    <property type="component" value="Unassembled WGS sequence"/>
</dbReference>
<dbReference type="EMBL" id="JBHRYB010000015">
    <property type="protein sequence ID" value="MFC3681507.1"/>
    <property type="molecule type" value="Genomic_DNA"/>
</dbReference>
<keyword evidence="1" id="KW-0812">Transmembrane</keyword>
<accession>A0ABV7VXR0</accession>
<proteinExistence type="predicted"/>
<reference evidence="3" key="1">
    <citation type="journal article" date="2019" name="Int. J. Syst. Evol. Microbiol.">
        <title>The Global Catalogue of Microorganisms (GCM) 10K type strain sequencing project: providing services to taxonomists for standard genome sequencing and annotation.</title>
        <authorList>
            <consortium name="The Broad Institute Genomics Platform"/>
            <consortium name="The Broad Institute Genome Sequencing Center for Infectious Disease"/>
            <person name="Wu L."/>
            <person name="Ma J."/>
        </authorList>
    </citation>
    <scope>NUCLEOTIDE SEQUENCE [LARGE SCALE GENOMIC DNA]</scope>
    <source>
        <strain evidence="3">KCTC 42424</strain>
    </source>
</reference>
<dbReference type="Pfam" id="PF10975">
    <property type="entry name" value="DUF2802"/>
    <property type="match status" value="1"/>
</dbReference>
<feature type="transmembrane region" description="Helical" evidence="1">
    <location>
        <begin position="6"/>
        <end position="28"/>
    </location>
</feature>